<protein>
    <submittedName>
        <fullName evidence="5">Putative zinc ABC transporter periplasmic substrate-binding protein</fullName>
    </submittedName>
</protein>
<evidence type="ECO:0000256" key="3">
    <source>
        <dbReference type="ARBA" id="ARBA00022729"/>
    </source>
</evidence>
<name>A0A384KW65_HALVD</name>
<reference evidence="6" key="1">
    <citation type="submission" date="2012-11" db="EMBL/GenBank/DDBJ databases">
        <authorList>
            <person name="Becker E.A."/>
            <person name="Seitzer P."/>
            <person name="Tritt A."/>
            <person name="Larsen D."/>
            <person name="Yao A."/>
            <person name="Wu D."/>
            <person name="Darling A."/>
            <person name="Eisen J.A."/>
            <person name="Facciotti M.T."/>
        </authorList>
    </citation>
    <scope>NUCLEOTIDE SEQUENCE [LARGE SCALE GENOMIC DNA]</scope>
    <source>
        <strain evidence="6">ATCC 29605 / DSM 3757 / JCM 8879 / NBRC 14742 / NCIMB 2012 / VKM B-1768 / DS2</strain>
    </source>
</reference>
<accession>A0A384KW65</accession>
<dbReference type="GO" id="GO:0030001">
    <property type="term" value="P:metal ion transport"/>
    <property type="evidence" value="ECO:0007669"/>
    <property type="project" value="InterPro"/>
</dbReference>
<evidence type="ECO:0000256" key="2">
    <source>
        <dbReference type="ARBA" id="ARBA00022448"/>
    </source>
</evidence>
<dbReference type="SUPFAM" id="SSF53807">
    <property type="entry name" value="Helical backbone' metal receptor"/>
    <property type="match status" value="1"/>
</dbReference>
<reference evidence="5 6" key="2">
    <citation type="journal article" date="2014" name="PLoS Genet.">
        <title>Phylogenetically driven sequencing of extremely halophilic archaea reveals strategies for static and dynamic osmo-response.</title>
        <authorList>
            <person name="Becker E.A."/>
            <person name="Seitzer P.M."/>
            <person name="Tritt A."/>
            <person name="Larsen D."/>
            <person name="Krusor M."/>
            <person name="Yao A.I."/>
            <person name="Wu D."/>
            <person name="Madern D."/>
            <person name="Eisen J.A."/>
            <person name="Darling A.E."/>
            <person name="Facciotti M.T."/>
        </authorList>
    </citation>
    <scope>NUCLEOTIDE SEQUENCE [LARGE SCALE GENOMIC DNA]</scope>
    <source>
        <strain evidence="6">ATCC 29605 / DSM 3757 / JCM 8879 / NBRC 14742 / NCIMB 2012 / VKM B-1768 / DS2</strain>
    </source>
</reference>
<dbReference type="PANTHER" id="PTHR42953:SF3">
    <property type="entry name" value="HIGH-AFFINITY ZINC UPTAKE SYSTEM PROTEIN ZNUA"/>
    <property type="match status" value="1"/>
</dbReference>
<comment type="similarity">
    <text evidence="1">Belongs to the bacterial solute-binding protein 9 family.</text>
</comment>
<dbReference type="InterPro" id="IPR006127">
    <property type="entry name" value="ZnuA-like"/>
</dbReference>
<dbReference type="Gene3D" id="3.40.50.1980">
    <property type="entry name" value="Nitrogenase molybdenum iron protein domain"/>
    <property type="match status" value="2"/>
</dbReference>
<dbReference type="GeneID" id="8924222"/>
<gene>
    <name evidence="5" type="ORF">C498_07265</name>
</gene>
<dbReference type="OrthoDB" id="50488at2157"/>
<dbReference type="Proteomes" id="UP000011532">
    <property type="component" value="Unassembled WGS sequence"/>
</dbReference>
<proteinExistence type="inferred from homology"/>
<dbReference type="RefSeq" id="WP_004042286.1">
    <property type="nucleotide sequence ID" value="NC_013967.1"/>
</dbReference>
<evidence type="ECO:0000313" key="6">
    <source>
        <dbReference type="Proteomes" id="UP000011532"/>
    </source>
</evidence>
<organism evidence="5 6">
    <name type="scientific">Haloferax volcanii (strain ATCC 29605 / DSM 3757 / JCM 8879 / NBRC 14742 / NCIMB 2012 / VKM B-1768 / DS2)</name>
    <name type="common">Halobacterium volcanii</name>
    <dbReference type="NCBI Taxonomy" id="309800"/>
    <lineage>
        <taxon>Archaea</taxon>
        <taxon>Methanobacteriati</taxon>
        <taxon>Methanobacteriota</taxon>
        <taxon>Stenosarchaea group</taxon>
        <taxon>Halobacteria</taxon>
        <taxon>Halobacteriales</taxon>
        <taxon>Haloferacaceae</taxon>
        <taxon>Haloferax</taxon>
    </lineage>
</organism>
<dbReference type="InterPro" id="IPR050492">
    <property type="entry name" value="Bact_metal-bind_prot9"/>
</dbReference>
<evidence type="ECO:0000256" key="1">
    <source>
        <dbReference type="ARBA" id="ARBA00011028"/>
    </source>
</evidence>
<evidence type="ECO:0000256" key="4">
    <source>
        <dbReference type="SAM" id="MobiDB-lite"/>
    </source>
</evidence>
<dbReference type="EMBL" id="AOHU01000044">
    <property type="protein sequence ID" value="ELY32839.1"/>
    <property type="molecule type" value="Genomic_DNA"/>
</dbReference>
<dbReference type="AlphaFoldDB" id="A0A384KW65"/>
<dbReference type="Pfam" id="PF01297">
    <property type="entry name" value="ZnuA"/>
    <property type="match status" value="1"/>
</dbReference>
<keyword evidence="2" id="KW-0813">Transport</keyword>
<feature type="region of interest" description="Disordered" evidence="4">
    <location>
        <begin position="37"/>
        <end position="59"/>
    </location>
</feature>
<dbReference type="PANTHER" id="PTHR42953">
    <property type="entry name" value="HIGH-AFFINITY ZINC UPTAKE SYSTEM PROTEIN ZNUA-RELATED"/>
    <property type="match status" value="1"/>
</dbReference>
<evidence type="ECO:0000313" key="5">
    <source>
        <dbReference type="EMBL" id="ELY32839.1"/>
    </source>
</evidence>
<sequence>MNTNADSSDPKLSRRSVVAAGSGLLTAGLAGCLGSGGGAGSGSDGSNTDSNDAYGGSESEDGPVVVASFFSFYDFAREVAADTPVTLKNLIPTGLHGHGWEPDASVTRDIIEADAFVHVGKDFQPWADRAIQTLKDDDVDTQLINVREGVELVELAASLDRDEEGVGEGRGKDPHFWLDPRRAKTAVDNITEGLVELAPAYEETFRDNADAYKTDVLDRIDRDYQDIFDWASRKVVQLAAHNAFQYIGVRYGVEMRPLVANLAASGDVKPSDITEAKRVIEDNDIRYIGAGVFETRRPAKQLIAETPVEAYFPVTPYAGVREDWVANDWGYEEIADNINMPTFEVVLGNKSPEEVGGDGWADEWRNFE</sequence>
<keyword evidence="3" id="KW-0732">Signal</keyword>
<comment type="caution">
    <text evidence="5">The sequence shown here is derived from an EMBL/GenBank/DDBJ whole genome shotgun (WGS) entry which is preliminary data.</text>
</comment>
<dbReference type="GO" id="GO:0046872">
    <property type="term" value="F:metal ion binding"/>
    <property type="evidence" value="ECO:0007669"/>
    <property type="project" value="InterPro"/>
</dbReference>